<dbReference type="InterPro" id="IPR007128">
    <property type="entry name" value="PMF1/Nnf1"/>
</dbReference>
<name>A0A397SXN7_9GLOM</name>
<keyword evidence="12" id="KW-1185">Reference proteome</keyword>
<sequence length="198" mass="22977">MSKRSSSSEISSTSRSKKVKQMLESCLGETLNNFSYEKVAQCYPTLAKEQPERLKQALGQVKEFLKTNTEEEFEAILEQRNILEKLNELDDIIAKAKKRQNDGHNPLQPMSNIDPKTIIRAKTLPIKFEEKRNLEREFLKINHENESLMSEIRTKKKQIDYLTQSIQEIIKENDKVVEVATEIPVNEMQDIVDNVIKL</sequence>
<dbReference type="Pfam" id="PF03980">
    <property type="entry name" value="Nnf1"/>
    <property type="match status" value="1"/>
</dbReference>
<keyword evidence="7" id="KW-0539">Nucleus</keyword>
<dbReference type="GO" id="GO:0051301">
    <property type="term" value="P:cell division"/>
    <property type="evidence" value="ECO:0007669"/>
    <property type="project" value="UniProtKB-KW"/>
</dbReference>
<dbReference type="GO" id="GO:0005634">
    <property type="term" value="C:nucleus"/>
    <property type="evidence" value="ECO:0007669"/>
    <property type="project" value="UniProtKB-SubCell"/>
</dbReference>
<dbReference type="AlphaFoldDB" id="A0A397SXN7"/>
<dbReference type="EMBL" id="QKYT01000182">
    <property type="protein sequence ID" value="RIA90422.1"/>
    <property type="molecule type" value="Genomic_DNA"/>
</dbReference>
<evidence type="ECO:0000313" key="12">
    <source>
        <dbReference type="Proteomes" id="UP000265703"/>
    </source>
</evidence>
<evidence type="ECO:0000256" key="5">
    <source>
        <dbReference type="ARBA" id="ARBA00022776"/>
    </source>
</evidence>
<dbReference type="PANTHER" id="PTHR15459">
    <property type="entry name" value="POLYAMINE-MODULATED FACTOR 1"/>
    <property type="match status" value="1"/>
</dbReference>
<dbReference type="GO" id="GO:0007059">
    <property type="term" value="P:chromosome segregation"/>
    <property type="evidence" value="ECO:0007669"/>
    <property type="project" value="TreeGrafter"/>
</dbReference>
<evidence type="ECO:0000256" key="6">
    <source>
        <dbReference type="ARBA" id="ARBA00022838"/>
    </source>
</evidence>
<dbReference type="PANTHER" id="PTHR15459:SF3">
    <property type="entry name" value="POLYAMINE-MODULATED FACTOR 1"/>
    <property type="match status" value="1"/>
</dbReference>
<keyword evidence="6" id="KW-0995">Kinetochore</keyword>
<gene>
    <name evidence="11" type="ORF">C1645_156354</name>
</gene>
<keyword evidence="8" id="KW-0131">Cell cycle</keyword>
<evidence type="ECO:0000256" key="10">
    <source>
        <dbReference type="SAM" id="Coils"/>
    </source>
</evidence>
<evidence type="ECO:0000256" key="9">
    <source>
        <dbReference type="ARBA" id="ARBA00023328"/>
    </source>
</evidence>
<proteinExistence type="predicted"/>
<keyword evidence="4" id="KW-0132">Cell division</keyword>
<evidence type="ECO:0000256" key="3">
    <source>
        <dbReference type="ARBA" id="ARBA00022454"/>
    </source>
</evidence>
<evidence type="ECO:0000256" key="2">
    <source>
        <dbReference type="ARBA" id="ARBA00004629"/>
    </source>
</evidence>
<dbReference type="GO" id="GO:0000444">
    <property type="term" value="C:MIS12/MIND type complex"/>
    <property type="evidence" value="ECO:0007669"/>
    <property type="project" value="InterPro"/>
</dbReference>
<keyword evidence="5" id="KW-0498">Mitosis</keyword>
<protein>
    <submittedName>
        <fullName evidence="11">Nnf1-domain-containing protein</fullName>
    </submittedName>
</protein>
<evidence type="ECO:0000256" key="7">
    <source>
        <dbReference type="ARBA" id="ARBA00023242"/>
    </source>
</evidence>
<evidence type="ECO:0000256" key="8">
    <source>
        <dbReference type="ARBA" id="ARBA00023306"/>
    </source>
</evidence>
<comment type="subcellular location">
    <subcellularLocation>
        <location evidence="2">Chromosome</location>
        <location evidence="2">Centromere</location>
        <location evidence="2">Kinetochore</location>
    </subcellularLocation>
    <subcellularLocation>
        <location evidence="1">Nucleus</location>
    </subcellularLocation>
</comment>
<evidence type="ECO:0000313" key="11">
    <source>
        <dbReference type="EMBL" id="RIA90422.1"/>
    </source>
</evidence>
<dbReference type="Proteomes" id="UP000265703">
    <property type="component" value="Unassembled WGS sequence"/>
</dbReference>
<reference evidence="11 12" key="1">
    <citation type="submission" date="2018-06" db="EMBL/GenBank/DDBJ databases">
        <title>Comparative genomics reveals the genomic features of Rhizophagus irregularis, R. cerebriforme, R. diaphanum and Gigaspora rosea, and their symbiotic lifestyle signature.</title>
        <authorList>
            <person name="Morin E."/>
            <person name="San Clemente H."/>
            <person name="Chen E.C.H."/>
            <person name="De La Providencia I."/>
            <person name="Hainaut M."/>
            <person name="Kuo A."/>
            <person name="Kohler A."/>
            <person name="Murat C."/>
            <person name="Tang N."/>
            <person name="Roy S."/>
            <person name="Loubradou J."/>
            <person name="Henrissat B."/>
            <person name="Grigoriev I.V."/>
            <person name="Corradi N."/>
            <person name="Roux C."/>
            <person name="Martin F.M."/>
        </authorList>
    </citation>
    <scope>NUCLEOTIDE SEQUENCE [LARGE SCALE GENOMIC DNA]</scope>
    <source>
        <strain evidence="11 12">DAOM 227022</strain>
    </source>
</reference>
<evidence type="ECO:0000256" key="4">
    <source>
        <dbReference type="ARBA" id="ARBA00022618"/>
    </source>
</evidence>
<comment type="caution">
    <text evidence="11">The sequence shown here is derived from an EMBL/GenBank/DDBJ whole genome shotgun (WGS) entry which is preliminary data.</text>
</comment>
<keyword evidence="9" id="KW-0137">Centromere</keyword>
<accession>A0A397SXN7</accession>
<organism evidence="11 12">
    <name type="scientific">Glomus cerebriforme</name>
    <dbReference type="NCBI Taxonomy" id="658196"/>
    <lineage>
        <taxon>Eukaryota</taxon>
        <taxon>Fungi</taxon>
        <taxon>Fungi incertae sedis</taxon>
        <taxon>Mucoromycota</taxon>
        <taxon>Glomeromycotina</taxon>
        <taxon>Glomeromycetes</taxon>
        <taxon>Glomerales</taxon>
        <taxon>Glomeraceae</taxon>
        <taxon>Glomus</taxon>
    </lineage>
</organism>
<evidence type="ECO:0000256" key="1">
    <source>
        <dbReference type="ARBA" id="ARBA00004123"/>
    </source>
</evidence>
<dbReference type="OrthoDB" id="18453at2759"/>
<keyword evidence="10" id="KW-0175">Coiled coil</keyword>
<feature type="coiled-coil region" evidence="10">
    <location>
        <begin position="66"/>
        <end position="99"/>
    </location>
</feature>
<keyword evidence="3" id="KW-0158">Chromosome</keyword>